<dbReference type="EMBL" id="HBUF01058029">
    <property type="protein sequence ID" value="CAG6624744.1"/>
    <property type="molecule type" value="Transcribed_RNA"/>
</dbReference>
<accession>A0A8D9A3E9</accession>
<protein>
    <recommendedName>
        <fullName evidence="7">Complex III assembly factor LYRM7</fullName>
    </recommendedName>
    <alternativeName>
        <fullName evidence="8">LYR motif-containing protein 7</fullName>
    </alternativeName>
</protein>
<dbReference type="InterPro" id="IPR050435">
    <property type="entry name" value="MZM1/LYRM7"/>
</dbReference>
<keyword evidence="4" id="KW-0143">Chaperone</keyword>
<dbReference type="EMBL" id="HBUF01058032">
    <property type="protein sequence ID" value="CAG6624747.1"/>
    <property type="molecule type" value="Transcribed_RNA"/>
</dbReference>
<evidence type="ECO:0000313" key="10">
    <source>
        <dbReference type="EMBL" id="CAG6756711.1"/>
    </source>
</evidence>
<dbReference type="EMBL" id="HBUF01058028">
    <property type="protein sequence ID" value="CAG6624743.1"/>
    <property type="molecule type" value="Transcribed_RNA"/>
</dbReference>
<comment type="subcellular location">
    <subcellularLocation>
        <location evidence="1">Mitochondrion matrix</location>
    </subcellularLocation>
</comment>
<dbReference type="PANTHER" id="PTHR46749:SF1">
    <property type="entry name" value="COMPLEX III ASSEMBLY FACTOR LYRM7"/>
    <property type="match status" value="1"/>
</dbReference>
<dbReference type="EMBL" id="HBUF01216844">
    <property type="protein sequence ID" value="CAG6667592.1"/>
    <property type="molecule type" value="Transcribed_RNA"/>
</dbReference>
<dbReference type="PANTHER" id="PTHR46749">
    <property type="entry name" value="COMPLEX III ASSEMBLY FACTOR LYRM7"/>
    <property type="match status" value="1"/>
</dbReference>
<dbReference type="EMBL" id="HBUF01545348">
    <property type="protein sequence ID" value="CAG6756711.1"/>
    <property type="molecule type" value="Transcribed_RNA"/>
</dbReference>
<dbReference type="EMBL" id="HBUF01339103">
    <property type="protein sequence ID" value="CAG6699626.1"/>
    <property type="molecule type" value="Transcribed_RNA"/>
</dbReference>
<dbReference type="GO" id="GO:0034551">
    <property type="term" value="P:mitochondrial respiratory chain complex III assembly"/>
    <property type="evidence" value="ECO:0007669"/>
    <property type="project" value="InterPro"/>
</dbReference>
<evidence type="ECO:0000256" key="8">
    <source>
        <dbReference type="ARBA" id="ARBA00031830"/>
    </source>
</evidence>
<dbReference type="EMBL" id="HBUF01339105">
    <property type="protein sequence ID" value="CAG6699632.1"/>
    <property type="molecule type" value="Transcribed_RNA"/>
</dbReference>
<proteinExistence type="inferred from homology"/>
<dbReference type="AlphaFoldDB" id="A0A8D9A3E9"/>
<dbReference type="Pfam" id="PF05347">
    <property type="entry name" value="Complex1_LYR"/>
    <property type="match status" value="1"/>
</dbReference>
<reference evidence="10" key="1">
    <citation type="submission" date="2021-05" db="EMBL/GenBank/DDBJ databases">
        <authorList>
            <person name="Alioto T."/>
            <person name="Alioto T."/>
            <person name="Gomez Garrido J."/>
        </authorList>
    </citation>
    <scope>NUCLEOTIDE SEQUENCE</scope>
</reference>
<dbReference type="EMBL" id="HBUF01545346">
    <property type="protein sequence ID" value="CAG6756708.1"/>
    <property type="molecule type" value="Transcribed_RNA"/>
</dbReference>
<feature type="domain" description="Complex 1 LYR protein" evidence="9">
    <location>
        <begin position="8"/>
        <end position="59"/>
    </location>
</feature>
<evidence type="ECO:0000256" key="4">
    <source>
        <dbReference type="ARBA" id="ARBA00023186"/>
    </source>
</evidence>
<comment type="similarity">
    <text evidence="2">Belongs to the complex I LYR family.</text>
</comment>
<dbReference type="InterPro" id="IPR045298">
    <property type="entry name" value="Complex1_LYR_LYRM7"/>
</dbReference>
<evidence type="ECO:0000256" key="5">
    <source>
        <dbReference type="ARBA" id="ARBA00025430"/>
    </source>
</evidence>
<evidence type="ECO:0000256" key="2">
    <source>
        <dbReference type="ARBA" id="ARBA00009508"/>
    </source>
</evidence>
<dbReference type="EMBL" id="HBUF01545347">
    <property type="protein sequence ID" value="CAG6756709.1"/>
    <property type="molecule type" value="Transcribed_RNA"/>
</dbReference>
<organism evidence="10">
    <name type="scientific">Cacopsylla melanoneura</name>
    <dbReference type="NCBI Taxonomy" id="428564"/>
    <lineage>
        <taxon>Eukaryota</taxon>
        <taxon>Metazoa</taxon>
        <taxon>Ecdysozoa</taxon>
        <taxon>Arthropoda</taxon>
        <taxon>Hexapoda</taxon>
        <taxon>Insecta</taxon>
        <taxon>Pterygota</taxon>
        <taxon>Neoptera</taxon>
        <taxon>Paraneoptera</taxon>
        <taxon>Hemiptera</taxon>
        <taxon>Sternorrhyncha</taxon>
        <taxon>Psylloidea</taxon>
        <taxon>Psyllidae</taxon>
        <taxon>Psyllinae</taxon>
        <taxon>Cacopsylla</taxon>
    </lineage>
</organism>
<evidence type="ECO:0000256" key="6">
    <source>
        <dbReference type="ARBA" id="ARBA00025809"/>
    </source>
</evidence>
<dbReference type="GO" id="GO:0005759">
    <property type="term" value="C:mitochondrial matrix"/>
    <property type="evidence" value="ECO:0007669"/>
    <property type="project" value="UniProtKB-SubCell"/>
</dbReference>
<evidence type="ECO:0000256" key="1">
    <source>
        <dbReference type="ARBA" id="ARBA00004305"/>
    </source>
</evidence>
<evidence type="ECO:0000256" key="7">
    <source>
        <dbReference type="ARBA" id="ARBA00026165"/>
    </source>
</evidence>
<name>A0A8D9A3E9_9HEMI</name>
<keyword evidence="3" id="KW-0496">Mitochondrion</keyword>
<evidence type="ECO:0000259" key="9">
    <source>
        <dbReference type="Pfam" id="PF05347"/>
    </source>
</evidence>
<dbReference type="EMBL" id="HBUF01058030">
    <property type="protein sequence ID" value="CAG6624745.1"/>
    <property type="molecule type" value="Transcribed_RNA"/>
</dbReference>
<dbReference type="EMBL" id="HBUF01216847">
    <property type="protein sequence ID" value="CAG6667601.1"/>
    <property type="molecule type" value="Transcribed_RNA"/>
</dbReference>
<comment type="subunit">
    <text evidence="6">Interacts with UQCRFS1.</text>
</comment>
<dbReference type="EMBL" id="HBUF01216845">
    <property type="protein sequence ID" value="CAG6667595.1"/>
    <property type="molecule type" value="Transcribed_RNA"/>
</dbReference>
<evidence type="ECO:0000256" key="3">
    <source>
        <dbReference type="ARBA" id="ARBA00023128"/>
    </source>
</evidence>
<sequence>MSAVPKSQVLQSFKQLHKTCKRIFKGDDQALNAARIKINDEFKKHKHVTSAKSIQELVNLSNSVENEIRTTVIQAVETTPGVYTAKITPDTELGVNFPFDENVTPAQLKKMAKTPQKCCQDKS</sequence>
<dbReference type="EMBL" id="HBUF01339106">
    <property type="protein sequence ID" value="CAG6699636.1"/>
    <property type="molecule type" value="Transcribed_RNA"/>
</dbReference>
<dbReference type="EMBL" id="HBUF01339107">
    <property type="protein sequence ID" value="CAG6699639.1"/>
    <property type="molecule type" value="Transcribed_RNA"/>
</dbReference>
<dbReference type="EMBL" id="HBUF01216846">
    <property type="protein sequence ID" value="CAG6667598.1"/>
    <property type="molecule type" value="Transcribed_RNA"/>
</dbReference>
<dbReference type="EMBL" id="HBUF01058031">
    <property type="protein sequence ID" value="CAG6624746.1"/>
    <property type="molecule type" value="Transcribed_RNA"/>
</dbReference>
<comment type="function">
    <text evidence="5">Assembly factor required for Rieske Fe-S protein UQCRFS1 incorporation into the cytochrome b-c1 (CIII) complex. Functions as a chaperone, binding to this subunit within the mitochondrial matrix and stabilizing it prior to its translocation and insertion into the late CIII dimeric intermediate within the mitochondrial inner membrane.</text>
</comment>
<dbReference type="GO" id="GO:0044183">
    <property type="term" value="F:protein folding chaperone"/>
    <property type="evidence" value="ECO:0007669"/>
    <property type="project" value="TreeGrafter"/>
</dbReference>
<dbReference type="CDD" id="cd20267">
    <property type="entry name" value="Complex1_LYR_LYRM7"/>
    <property type="match status" value="1"/>
</dbReference>
<dbReference type="InterPro" id="IPR008011">
    <property type="entry name" value="Complex1_LYR_dom"/>
</dbReference>